<proteinExistence type="predicted"/>
<gene>
    <name evidence="1" type="ORF">FWK35_00038030</name>
</gene>
<keyword evidence="2" id="KW-1185">Reference proteome</keyword>
<accession>A0A6G0VJU5</accession>
<evidence type="ECO:0000313" key="2">
    <source>
        <dbReference type="Proteomes" id="UP000478052"/>
    </source>
</evidence>
<protein>
    <submittedName>
        <fullName evidence="1">Uncharacterized protein</fullName>
    </submittedName>
</protein>
<sequence length="72" mass="8167">NIPKHTTGDAFSCLIADAPTNDFNFTDYIFDNYVCPDGGFPPILWAGKPSEEPRTTNGPESFHRYYNSQFYP</sequence>
<dbReference type="AlphaFoldDB" id="A0A6G0VJU5"/>
<dbReference type="Proteomes" id="UP000478052">
    <property type="component" value="Unassembled WGS sequence"/>
</dbReference>
<comment type="caution">
    <text evidence="1">The sequence shown here is derived from an EMBL/GenBank/DDBJ whole genome shotgun (WGS) entry which is preliminary data.</text>
</comment>
<evidence type="ECO:0000313" key="1">
    <source>
        <dbReference type="EMBL" id="KAF0687823.1"/>
    </source>
</evidence>
<organism evidence="1 2">
    <name type="scientific">Aphis craccivora</name>
    <name type="common">Cowpea aphid</name>
    <dbReference type="NCBI Taxonomy" id="307492"/>
    <lineage>
        <taxon>Eukaryota</taxon>
        <taxon>Metazoa</taxon>
        <taxon>Ecdysozoa</taxon>
        <taxon>Arthropoda</taxon>
        <taxon>Hexapoda</taxon>
        <taxon>Insecta</taxon>
        <taxon>Pterygota</taxon>
        <taxon>Neoptera</taxon>
        <taxon>Paraneoptera</taxon>
        <taxon>Hemiptera</taxon>
        <taxon>Sternorrhyncha</taxon>
        <taxon>Aphidomorpha</taxon>
        <taxon>Aphidoidea</taxon>
        <taxon>Aphididae</taxon>
        <taxon>Aphidini</taxon>
        <taxon>Aphis</taxon>
        <taxon>Aphis</taxon>
    </lineage>
</organism>
<name>A0A6G0VJU5_APHCR</name>
<reference evidence="1 2" key="1">
    <citation type="submission" date="2019-08" db="EMBL/GenBank/DDBJ databases">
        <title>Whole genome of Aphis craccivora.</title>
        <authorList>
            <person name="Voronova N.V."/>
            <person name="Shulinski R.S."/>
            <person name="Bandarenka Y.V."/>
            <person name="Zhorov D.G."/>
            <person name="Warner D."/>
        </authorList>
    </citation>
    <scope>NUCLEOTIDE SEQUENCE [LARGE SCALE GENOMIC DNA]</scope>
    <source>
        <strain evidence="1">180601</strain>
        <tissue evidence="1">Whole Body</tissue>
    </source>
</reference>
<feature type="non-terminal residue" evidence="1">
    <location>
        <position position="1"/>
    </location>
</feature>
<feature type="non-terminal residue" evidence="1">
    <location>
        <position position="72"/>
    </location>
</feature>
<dbReference type="OrthoDB" id="6608270at2759"/>
<dbReference type="EMBL" id="VUJU01016729">
    <property type="protein sequence ID" value="KAF0687823.1"/>
    <property type="molecule type" value="Genomic_DNA"/>
</dbReference>